<sequence>MSGKSLRLAEERSTGIIPRQNLLDGFLGSTSENLIANLFESSHGMDSDIQLRLDELGPGDDGQERAEMTLDAVESLNSGPQTPTNPKRKAGNSTVPPVSSPLGKLFSANENSKASEMPSHGASRDNKGHDDLARTNAEEFDDLRRQMTAMKDGQERLEEMLKLLLPSDRNKR</sequence>
<organism evidence="1 2">
    <name type="scientific">Naganishia cerealis</name>
    <dbReference type="NCBI Taxonomy" id="610337"/>
    <lineage>
        <taxon>Eukaryota</taxon>
        <taxon>Fungi</taxon>
        <taxon>Dikarya</taxon>
        <taxon>Basidiomycota</taxon>
        <taxon>Agaricomycotina</taxon>
        <taxon>Tremellomycetes</taxon>
        <taxon>Filobasidiales</taxon>
        <taxon>Filobasidiaceae</taxon>
        <taxon>Naganishia</taxon>
    </lineage>
</organism>
<dbReference type="Proteomes" id="UP001241377">
    <property type="component" value="Unassembled WGS sequence"/>
</dbReference>
<proteinExistence type="predicted"/>
<name>A0ACC2WI98_9TREE</name>
<evidence type="ECO:0000313" key="2">
    <source>
        <dbReference type="Proteomes" id="UP001241377"/>
    </source>
</evidence>
<evidence type="ECO:0000313" key="1">
    <source>
        <dbReference type="EMBL" id="KAJ9111126.1"/>
    </source>
</evidence>
<gene>
    <name evidence="1" type="ORF">QFC19_001325</name>
</gene>
<comment type="caution">
    <text evidence="1">The sequence shown here is derived from an EMBL/GenBank/DDBJ whole genome shotgun (WGS) entry which is preliminary data.</text>
</comment>
<keyword evidence="2" id="KW-1185">Reference proteome</keyword>
<accession>A0ACC2WI98</accession>
<reference evidence="1" key="1">
    <citation type="submission" date="2023-04" db="EMBL/GenBank/DDBJ databases">
        <title>Draft Genome sequencing of Naganishia species isolated from polar environments using Oxford Nanopore Technology.</title>
        <authorList>
            <person name="Leo P."/>
            <person name="Venkateswaran K."/>
        </authorList>
    </citation>
    <scope>NUCLEOTIDE SEQUENCE</scope>
    <source>
        <strain evidence="1">MNA-CCFEE 5261</strain>
    </source>
</reference>
<protein>
    <submittedName>
        <fullName evidence="1">Uncharacterized protein</fullName>
    </submittedName>
</protein>
<dbReference type="EMBL" id="JASBWR010000009">
    <property type="protein sequence ID" value="KAJ9111126.1"/>
    <property type="molecule type" value="Genomic_DNA"/>
</dbReference>